<dbReference type="Gene3D" id="3.40.190.10">
    <property type="entry name" value="Periplasmic binding protein-like II"/>
    <property type="match status" value="2"/>
</dbReference>
<dbReference type="Pfam" id="PF03466">
    <property type="entry name" value="LysR_substrate"/>
    <property type="match status" value="1"/>
</dbReference>
<evidence type="ECO:0000256" key="1">
    <source>
        <dbReference type="ARBA" id="ARBA00009437"/>
    </source>
</evidence>
<keyword evidence="7" id="KW-1185">Reference proteome</keyword>
<dbReference type="RefSeq" id="WP_189211326.1">
    <property type="nucleotide sequence ID" value="NZ_BMRB01000002.1"/>
</dbReference>
<keyword evidence="2" id="KW-0805">Transcription regulation</keyword>
<organism evidence="6 7">
    <name type="scientific">Actinokineospora fastidiosa</name>
    <dbReference type="NCBI Taxonomy" id="1816"/>
    <lineage>
        <taxon>Bacteria</taxon>
        <taxon>Bacillati</taxon>
        <taxon>Actinomycetota</taxon>
        <taxon>Actinomycetes</taxon>
        <taxon>Pseudonocardiales</taxon>
        <taxon>Pseudonocardiaceae</taxon>
        <taxon>Actinokineospora</taxon>
    </lineage>
</organism>
<reference evidence="6" key="1">
    <citation type="journal article" date="2014" name="Int. J. Syst. Evol. Microbiol.">
        <title>Complete genome sequence of Corynebacterium casei LMG S-19264T (=DSM 44701T), isolated from a smear-ripened cheese.</title>
        <authorList>
            <consortium name="US DOE Joint Genome Institute (JGI-PGF)"/>
            <person name="Walter F."/>
            <person name="Albersmeier A."/>
            <person name="Kalinowski J."/>
            <person name="Ruckert C."/>
        </authorList>
    </citation>
    <scope>NUCLEOTIDE SEQUENCE</scope>
    <source>
        <strain evidence="6">JCM 3276</strain>
    </source>
</reference>
<dbReference type="EMBL" id="BMRB01000002">
    <property type="protein sequence ID" value="GGS36366.1"/>
    <property type="molecule type" value="Genomic_DNA"/>
</dbReference>
<dbReference type="AlphaFoldDB" id="A0A918LEJ6"/>
<evidence type="ECO:0000256" key="4">
    <source>
        <dbReference type="ARBA" id="ARBA00023163"/>
    </source>
</evidence>
<dbReference type="InterPro" id="IPR036390">
    <property type="entry name" value="WH_DNA-bd_sf"/>
</dbReference>
<dbReference type="InterPro" id="IPR005119">
    <property type="entry name" value="LysR_subst-bd"/>
</dbReference>
<keyword evidence="3" id="KW-0238">DNA-binding</keyword>
<reference evidence="6" key="2">
    <citation type="submission" date="2020-09" db="EMBL/GenBank/DDBJ databases">
        <authorList>
            <person name="Sun Q."/>
            <person name="Ohkuma M."/>
        </authorList>
    </citation>
    <scope>NUCLEOTIDE SEQUENCE</scope>
    <source>
        <strain evidence="6">JCM 3276</strain>
    </source>
</reference>
<dbReference type="GO" id="GO:0003700">
    <property type="term" value="F:DNA-binding transcription factor activity"/>
    <property type="evidence" value="ECO:0007669"/>
    <property type="project" value="InterPro"/>
</dbReference>
<dbReference type="Gene3D" id="1.10.10.10">
    <property type="entry name" value="Winged helix-like DNA-binding domain superfamily/Winged helix DNA-binding domain"/>
    <property type="match status" value="1"/>
</dbReference>
<protein>
    <submittedName>
        <fullName evidence="6">Transcriptional regulator</fullName>
    </submittedName>
</protein>
<dbReference type="SUPFAM" id="SSF46785">
    <property type="entry name" value="Winged helix' DNA-binding domain"/>
    <property type="match status" value="1"/>
</dbReference>
<gene>
    <name evidence="6" type="ORF">GCM10010171_33790</name>
</gene>
<dbReference type="Proteomes" id="UP000660680">
    <property type="component" value="Unassembled WGS sequence"/>
</dbReference>
<feature type="domain" description="HTH lysR-type" evidence="5">
    <location>
        <begin position="1"/>
        <end position="60"/>
    </location>
</feature>
<evidence type="ECO:0000313" key="7">
    <source>
        <dbReference type="Proteomes" id="UP000660680"/>
    </source>
</evidence>
<dbReference type="PANTHER" id="PTHR30346">
    <property type="entry name" value="TRANSCRIPTIONAL DUAL REGULATOR HCAR-RELATED"/>
    <property type="match status" value="1"/>
</dbReference>
<dbReference type="SUPFAM" id="SSF53850">
    <property type="entry name" value="Periplasmic binding protein-like II"/>
    <property type="match status" value="1"/>
</dbReference>
<dbReference type="PROSITE" id="PS50931">
    <property type="entry name" value="HTH_LYSR"/>
    <property type="match status" value="1"/>
</dbReference>
<evidence type="ECO:0000256" key="3">
    <source>
        <dbReference type="ARBA" id="ARBA00023125"/>
    </source>
</evidence>
<dbReference type="PRINTS" id="PR00039">
    <property type="entry name" value="HTHLYSR"/>
</dbReference>
<evidence type="ECO:0000256" key="2">
    <source>
        <dbReference type="ARBA" id="ARBA00023015"/>
    </source>
</evidence>
<dbReference type="PANTHER" id="PTHR30346:SF30">
    <property type="entry name" value="SMALL NEUTRAL PROTEASE REGULATORY PROTEIN"/>
    <property type="match status" value="1"/>
</dbReference>
<dbReference type="InterPro" id="IPR000847">
    <property type="entry name" value="LysR_HTH_N"/>
</dbReference>
<proteinExistence type="inferred from homology"/>
<dbReference type="GO" id="GO:0003677">
    <property type="term" value="F:DNA binding"/>
    <property type="evidence" value="ECO:0007669"/>
    <property type="project" value="UniProtKB-KW"/>
</dbReference>
<comment type="caution">
    <text evidence="6">The sequence shown here is derived from an EMBL/GenBank/DDBJ whole genome shotgun (WGS) entry which is preliminary data.</text>
</comment>
<accession>A0A918LEJ6</accession>
<dbReference type="GO" id="GO:0032993">
    <property type="term" value="C:protein-DNA complex"/>
    <property type="evidence" value="ECO:0007669"/>
    <property type="project" value="TreeGrafter"/>
</dbReference>
<comment type="similarity">
    <text evidence="1">Belongs to the LysR transcriptional regulatory family.</text>
</comment>
<dbReference type="InterPro" id="IPR036388">
    <property type="entry name" value="WH-like_DNA-bd_sf"/>
</dbReference>
<evidence type="ECO:0000259" key="5">
    <source>
        <dbReference type="PROSITE" id="PS50931"/>
    </source>
</evidence>
<sequence>MELEVRHLRALVTVADEGSITKAAAVLGLAQPSLTAQVQRIERAIGEKVFERGRTGVVTTSFGRGLLARARAVLREMDDLMVISTRSTRREIVLGDVGLLLSEIVPRLEEVFAADRGYTVRAHIDTAPDALVTMLRAGSLDAALISDVIGFESVEVHNLRMETVVPLEPAFVALWDRHPLADREAIDLADLAGESWIVNPHDNPGWLAALRSACRELGFEPRIGYQSTHNAGAREFVGTGKCVAIADPLSVENRGVVFRPLVGDPVRGRIDLAWTDQCPVPVQILRRVVVDAYRTMVDRIPAYRNWWSRRGMVPA</sequence>
<evidence type="ECO:0000313" key="6">
    <source>
        <dbReference type="EMBL" id="GGS36366.1"/>
    </source>
</evidence>
<dbReference type="CDD" id="cd08414">
    <property type="entry name" value="PBP2_LTTR_aromatics_like"/>
    <property type="match status" value="1"/>
</dbReference>
<dbReference type="Pfam" id="PF00126">
    <property type="entry name" value="HTH_1"/>
    <property type="match status" value="1"/>
</dbReference>
<name>A0A918LEJ6_9PSEU</name>
<keyword evidence="4" id="KW-0804">Transcription</keyword>